<dbReference type="RefSeq" id="WP_190478170.1">
    <property type="nucleotide sequence ID" value="NZ_JACOFT010000002.1"/>
</dbReference>
<dbReference type="InterPro" id="IPR039672">
    <property type="entry name" value="MFS_2"/>
</dbReference>
<evidence type="ECO:0000256" key="1">
    <source>
        <dbReference type="ARBA" id="ARBA00009617"/>
    </source>
</evidence>
<keyword evidence="4" id="KW-1185">Reference proteome</keyword>
<sequence length="413" mass="45387">MKAFSLPRLLAYGLFGFPLALLALPIYVYVPQFYAERFGMSLSLIGSALLVSRVLDAFFDPLLGAWIDKRPANQGYGRFILYSLPLLIPGFYALFHPPAATMVTPMLWFFCALLMVYAGFSLASIAFQSWGAALTQLPGERLRLTATRELCGVAGVVTAALLSQFADISWLSAVLICSLLIATFLLLRFTPDMVNRYQDQQSSLRWRHLFSNQYFRSLFLVFVLNGIAAAIPATLFLFFAKDRLQLAAHSGVLLLLYFVAAAMSLPLWVRIAQRIHESRAWLLAMLLSVLSFIWAYSLQAGDLTAFAVICVLSGLCLGADLALPPALLSGVIRQAGHSEHYEGSYFGAWNWANKMNLALAAGLSLPLLDYLGYTPGISSGSGLQALSFAYTVLPCVLKCLAALVLWRAPLRKV</sequence>
<dbReference type="Pfam" id="PF13347">
    <property type="entry name" value="MFS_2"/>
    <property type="match status" value="1"/>
</dbReference>
<feature type="transmembrane region" description="Helical" evidence="2">
    <location>
        <begin position="168"/>
        <end position="187"/>
    </location>
</feature>
<dbReference type="Gene3D" id="1.20.1250.20">
    <property type="entry name" value="MFS general substrate transporter like domains"/>
    <property type="match status" value="2"/>
</dbReference>
<comment type="similarity">
    <text evidence="1">Belongs to the sodium:galactoside symporter (TC 2.A.2) family.</text>
</comment>
<protein>
    <submittedName>
        <fullName evidence="3">MFS transporter</fullName>
    </submittedName>
</protein>
<name>A0ABR6XEL2_9BURK</name>
<accession>A0ABR6XEL2</accession>
<dbReference type="PANTHER" id="PTHR11328">
    <property type="entry name" value="MAJOR FACILITATOR SUPERFAMILY DOMAIN-CONTAINING PROTEIN"/>
    <property type="match status" value="1"/>
</dbReference>
<keyword evidence="2" id="KW-1133">Transmembrane helix</keyword>
<feature type="transmembrane region" description="Helical" evidence="2">
    <location>
        <begin position="214"/>
        <end position="240"/>
    </location>
</feature>
<keyword evidence="2" id="KW-0812">Transmembrane</keyword>
<dbReference type="SUPFAM" id="SSF103473">
    <property type="entry name" value="MFS general substrate transporter"/>
    <property type="match status" value="1"/>
</dbReference>
<feature type="transmembrane region" description="Helical" evidence="2">
    <location>
        <begin position="246"/>
        <end position="268"/>
    </location>
</feature>
<feature type="transmembrane region" description="Helical" evidence="2">
    <location>
        <begin position="385"/>
        <end position="406"/>
    </location>
</feature>
<proteinExistence type="inferred from homology"/>
<evidence type="ECO:0000313" key="4">
    <source>
        <dbReference type="Proteomes" id="UP000637632"/>
    </source>
</evidence>
<evidence type="ECO:0000256" key="2">
    <source>
        <dbReference type="SAM" id="Phobius"/>
    </source>
</evidence>
<comment type="caution">
    <text evidence="3">The sequence shown here is derived from an EMBL/GenBank/DDBJ whole genome shotgun (WGS) entry which is preliminary data.</text>
</comment>
<dbReference type="EMBL" id="JACOFT010000002">
    <property type="protein sequence ID" value="MBC3811045.1"/>
    <property type="molecule type" value="Genomic_DNA"/>
</dbReference>
<dbReference type="PANTHER" id="PTHR11328:SF24">
    <property type="entry name" value="MAJOR FACILITATOR SUPERFAMILY (MFS) PROFILE DOMAIN-CONTAINING PROTEIN"/>
    <property type="match status" value="1"/>
</dbReference>
<evidence type="ECO:0000313" key="3">
    <source>
        <dbReference type="EMBL" id="MBC3811045.1"/>
    </source>
</evidence>
<organism evidence="3 4">
    <name type="scientific">Undibacterium aquatile</name>
    <dbReference type="NCBI Taxonomy" id="1537398"/>
    <lineage>
        <taxon>Bacteria</taxon>
        <taxon>Pseudomonadati</taxon>
        <taxon>Pseudomonadota</taxon>
        <taxon>Betaproteobacteria</taxon>
        <taxon>Burkholderiales</taxon>
        <taxon>Oxalobacteraceae</taxon>
        <taxon>Undibacterium</taxon>
    </lineage>
</organism>
<feature type="transmembrane region" description="Helical" evidence="2">
    <location>
        <begin position="355"/>
        <end position="373"/>
    </location>
</feature>
<reference evidence="3 4" key="1">
    <citation type="submission" date="2020-08" db="EMBL/GenBank/DDBJ databases">
        <title>Novel species isolated from subtropical streams in China.</title>
        <authorList>
            <person name="Lu H."/>
        </authorList>
    </citation>
    <scope>NUCLEOTIDE SEQUENCE [LARGE SCALE GENOMIC DNA]</scope>
    <source>
        <strain evidence="3 4">CCTCC AB 2015119</strain>
    </source>
</reference>
<feature type="transmembrane region" description="Helical" evidence="2">
    <location>
        <begin position="79"/>
        <end position="95"/>
    </location>
</feature>
<feature type="transmembrane region" description="Helical" evidence="2">
    <location>
        <begin position="107"/>
        <end position="130"/>
    </location>
</feature>
<feature type="transmembrane region" description="Helical" evidence="2">
    <location>
        <begin position="9"/>
        <end position="30"/>
    </location>
</feature>
<dbReference type="Proteomes" id="UP000637632">
    <property type="component" value="Unassembled WGS sequence"/>
</dbReference>
<feature type="transmembrane region" description="Helical" evidence="2">
    <location>
        <begin position="303"/>
        <end position="323"/>
    </location>
</feature>
<keyword evidence="2" id="KW-0472">Membrane</keyword>
<gene>
    <name evidence="3" type="ORF">H8K26_06285</name>
</gene>
<feature type="transmembrane region" description="Helical" evidence="2">
    <location>
        <begin position="280"/>
        <end position="297"/>
    </location>
</feature>
<dbReference type="InterPro" id="IPR036259">
    <property type="entry name" value="MFS_trans_sf"/>
</dbReference>